<sequence>MMIESAKPVRTFNSPFCILNSPLAVCKILSLKGKCQWISYPD</sequence>
<keyword evidence="2" id="KW-1185">Reference proteome</keyword>
<dbReference type="KEGG" id="elm:ELI_4521"/>
<reference evidence="1 2" key="2">
    <citation type="journal article" date="2011" name="J. Bacteriol.">
        <title>Complete genome sequence of a carbon monoxide-utilizing acetogen, Eubacterium limosum KIST612.</title>
        <authorList>
            <person name="Roh H."/>
            <person name="Ko H.J."/>
            <person name="Kim D."/>
            <person name="Choi D.G."/>
            <person name="Park S."/>
            <person name="Kim S."/>
            <person name="Chang I.S."/>
            <person name="Choi I.G."/>
        </authorList>
    </citation>
    <scope>NUCLEOTIDE SEQUENCE [LARGE SCALE GENOMIC DNA]</scope>
    <source>
        <strain evidence="1 2">KIST612</strain>
    </source>
</reference>
<protein>
    <submittedName>
        <fullName evidence="1">Uncharacterized protein</fullName>
    </submittedName>
</protein>
<evidence type="ECO:0000313" key="1">
    <source>
        <dbReference type="EMBL" id="ADO39455.1"/>
    </source>
</evidence>
<dbReference type="Proteomes" id="UP000006873">
    <property type="component" value="Chromosome"/>
</dbReference>
<organism evidence="1 2">
    <name type="scientific">Eubacterium callanderi</name>
    <dbReference type="NCBI Taxonomy" id="53442"/>
    <lineage>
        <taxon>Bacteria</taxon>
        <taxon>Bacillati</taxon>
        <taxon>Bacillota</taxon>
        <taxon>Clostridia</taxon>
        <taxon>Eubacteriales</taxon>
        <taxon>Eubacteriaceae</taxon>
        <taxon>Eubacterium</taxon>
    </lineage>
</organism>
<dbReference type="HOGENOM" id="CLU_3251687_0_0_9"/>
<proteinExistence type="predicted"/>
<dbReference type="AlphaFoldDB" id="E3GR13"/>
<reference key="1">
    <citation type="submission" date="2010-09" db="EMBL/GenBank/DDBJ databases">
        <authorList>
            <person name="Roh H."/>
            <person name="Ko H.-J."/>
            <person name="Kim D."/>
            <person name="Choi D.G."/>
            <person name="Park S."/>
            <person name="Kim S."/>
            <person name="Kim K.H."/>
            <person name="Chang I.S."/>
            <person name="Choi I.-G."/>
        </authorList>
    </citation>
    <scope>NUCLEOTIDE SEQUENCE</scope>
    <source>
        <strain>KIST612</strain>
    </source>
</reference>
<evidence type="ECO:0000313" key="2">
    <source>
        <dbReference type="Proteomes" id="UP000006873"/>
    </source>
</evidence>
<gene>
    <name evidence="1" type="ordered locus">ELI_4521</name>
</gene>
<name>E3GR13_9FIRM</name>
<accession>E3GR13</accession>
<dbReference type="EMBL" id="CP002273">
    <property type="protein sequence ID" value="ADO39455.1"/>
    <property type="molecule type" value="Genomic_DNA"/>
</dbReference>